<dbReference type="InterPro" id="IPR036048">
    <property type="entry name" value="Interleukin_8-like_sf"/>
</dbReference>
<dbReference type="GO" id="GO:0006955">
    <property type="term" value="P:immune response"/>
    <property type="evidence" value="ECO:0007669"/>
    <property type="project" value="InterPro"/>
</dbReference>
<dbReference type="GeneTree" id="ENSGT00940000176858"/>
<dbReference type="AlphaFoldDB" id="A0A3B3UFP6"/>
<evidence type="ECO:0000313" key="3">
    <source>
        <dbReference type="Proteomes" id="UP000261500"/>
    </source>
</evidence>
<name>A0A3B3UFP6_9TELE</name>
<reference evidence="2" key="2">
    <citation type="submission" date="2025-09" db="UniProtKB">
        <authorList>
            <consortium name="Ensembl"/>
        </authorList>
    </citation>
    <scope>IDENTIFICATION</scope>
</reference>
<dbReference type="Ensembl" id="ENSPLAT00000018821.1">
    <property type="protein sequence ID" value="ENSPLAP00000011432.1"/>
    <property type="gene ID" value="ENSPLAG00000014531.1"/>
</dbReference>
<proteinExistence type="predicted"/>
<dbReference type="STRING" id="48699.ENSPLAP00000011432"/>
<evidence type="ECO:0000313" key="2">
    <source>
        <dbReference type="Ensembl" id="ENSPLAP00000011432.1"/>
    </source>
</evidence>
<feature type="chain" id="PRO_5017272855" description="Chemokine interleukin-8-like domain-containing protein" evidence="1">
    <location>
        <begin position="26"/>
        <end position="120"/>
    </location>
</feature>
<feature type="signal peptide" evidence="1">
    <location>
        <begin position="1"/>
        <end position="25"/>
    </location>
</feature>
<sequence>MGLSQRNGALLLVFVAAVCMEFYQATHVVGIRCICPSFSKIQRSNFTDFQVTEVWVGCDRVELTLTRIKLDNSTETLCINPKRKLGLQILSCWERINKDKSRKMECLNKQRRLEDRASED</sequence>
<keyword evidence="1" id="KW-0732">Signal</keyword>
<dbReference type="Proteomes" id="UP000261500">
    <property type="component" value="Unplaced"/>
</dbReference>
<accession>A0A3B3UFP6</accession>
<organism evidence="2 3">
    <name type="scientific">Poecilia latipinna</name>
    <name type="common">sailfin molly</name>
    <dbReference type="NCBI Taxonomy" id="48699"/>
    <lineage>
        <taxon>Eukaryota</taxon>
        <taxon>Metazoa</taxon>
        <taxon>Chordata</taxon>
        <taxon>Craniata</taxon>
        <taxon>Vertebrata</taxon>
        <taxon>Euteleostomi</taxon>
        <taxon>Actinopterygii</taxon>
        <taxon>Neopterygii</taxon>
        <taxon>Teleostei</taxon>
        <taxon>Neoteleostei</taxon>
        <taxon>Acanthomorphata</taxon>
        <taxon>Ovalentaria</taxon>
        <taxon>Atherinomorphae</taxon>
        <taxon>Cyprinodontiformes</taxon>
        <taxon>Poeciliidae</taxon>
        <taxon>Poeciliinae</taxon>
        <taxon>Poecilia</taxon>
    </lineage>
</organism>
<evidence type="ECO:0008006" key="4">
    <source>
        <dbReference type="Google" id="ProtNLM"/>
    </source>
</evidence>
<dbReference type="SUPFAM" id="SSF54117">
    <property type="entry name" value="Interleukin 8-like chemokines"/>
    <property type="match status" value="1"/>
</dbReference>
<reference evidence="2" key="1">
    <citation type="submission" date="2025-08" db="UniProtKB">
        <authorList>
            <consortium name="Ensembl"/>
        </authorList>
    </citation>
    <scope>IDENTIFICATION</scope>
</reference>
<keyword evidence="3" id="KW-1185">Reference proteome</keyword>
<dbReference type="GO" id="GO:0005576">
    <property type="term" value="C:extracellular region"/>
    <property type="evidence" value="ECO:0007669"/>
    <property type="project" value="InterPro"/>
</dbReference>
<dbReference type="GO" id="GO:0008009">
    <property type="term" value="F:chemokine activity"/>
    <property type="evidence" value="ECO:0007669"/>
    <property type="project" value="InterPro"/>
</dbReference>
<evidence type="ECO:0000256" key="1">
    <source>
        <dbReference type="SAM" id="SignalP"/>
    </source>
</evidence>
<protein>
    <recommendedName>
        <fullName evidence="4">Chemokine interleukin-8-like domain-containing protein</fullName>
    </recommendedName>
</protein>
<dbReference type="Gene3D" id="2.40.50.40">
    <property type="match status" value="1"/>
</dbReference>